<dbReference type="PANTHER" id="PTHR24276">
    <property type="entry name" value="POLYSERASE-RELATED"/>
    <property type="match status" value="1"/>
</dbReference>
<feature type="signal peptide" evidence="6">
    <location>
        <begin position="1"/>
        <end position="15"/>
    </location>
</feature>
<protein>
    <submittedName>
        <fullName evidence="8">(diamondback moth) hypothetical protein</fullName>
    </submittedName>
</protein>
<dbReference type="Pfam" id="PF00089">
    <property type="entry name" value="Trypsin"/>
    <property type="match status" value="1"/>
</dbReference>
<dbReference type="InterPro" id="IPR043504">
    <property type="entry name" value="Peptidase_S1_PA_chymotrypsin"/>
</dbReference>
<gene>
    <name evidence="8" type="ORF">PLXY2_LOCUS12648</name>
</gene>
<accession>A0A8S4G1U1</accession>
<keyword evidence="2" id="KW-0645">Protease</keyword>
<keyword evidence="3" id="KW-0378">Hydrolase</keyword>
<keyword evidence="5" id="KW-1015">Disulfide bond</keyword>
<feature type="domain" description="Peptidase S1" evidence="7">
    <location>
        <begin position="21"/>
        <end position="260"/>
    </location>
</feature>
<comment type="similarity">
    <text evidence="1">Belongs to the peptidase S1 family.</text>
</comment>
<dbReference type="Proteomes" id="UP000653454">
    <property type="component" value="Unassembled WGS sequence"/>
</dbReference>
<dbReference type="CDD" id="cd00190">
    <property type="entry name" value="Tryp_SPc"/>
    <property type="match status" value="1"/>
</dbReference>
<evidence type="ECO:0000256" key="3">
    <source>
        <dbReference type="ARBA" id="ARBA00022801"/>
    </source>
</evidence>
<dbReference type="InterPro" id="IPR001314">
    <property type="entry name" value="Peptidase_S1A"/>
</dbReference>
<dbReference type="EMBL" id="CAJHNJ030000077">
    <property type="protein sequence ID" value="CAG9134370.1"/>
    <property type="molecule type" value="Genomic_DNA"/>
</dbReference>
<dbReference type="Gene3D" id="2.40.10.10">
    <property type="entry name" value="Trypsin-like serine proteases"/>
    <property type="match status" value="1"/>
</dbReference>
<evidence type="ECO:0000256" key="4">
    <source>
        <dbReference type="ARBA" id="ARBA00022825"/>
    </source>
</evidence>
<keyword evidence="9" id="KW-1185">Reference proteome</keyword>
<dbReference type="InterPro" id="IPR009003">
    <property type="entry name" value="Peptidase_S1_PA"/>
</dbReference>
<dbReference type="SMART" id="SM00020">
    <property type="entry name" value="Tryp_SPc"/>
    <property type="match status" value="1"/>
</dbReference>
<dbReference type="InterPro" id="IPR001254">
    <property type="entry name" value="Trypsin_dom"/>
</dbReference>
<evidence type="ECO:0000259" key="7">
    <source>
        <dbReference type="PROSITE" id="PS50240"/>
    </source>
</evidence>
<dbReference type="GO" id="GO:0006508">
    <property type="term" value="P:proteolysis"/>
    <property type="evidence" value="ECO:0007669"/>
    <property type="project" value="UniProtKB-KW"/>
</dbReference>
<comment type="caution">
    <text evidence="8">The sequence shown here is derived from an EMBL/GenBank/DDBJ whole genome shotgun (WGS) entry which is preliminary data.</text>
</comment>
<dbReference type="AlphaFoldDB" id="A0A8S4G1U1"/>
<dbReference type="PROSITE" id="PS50240">
    <property type="entry name" value="TRYPSIN_DOM"/>
    <property type="match status" value="1"/>
</dbReference>
<dbReference type="PRINTS" id="PR00722">
    <property type="entry name" value="CHYMOTRYPSIN"/>
</dbReference>
<reference evidence="8" key="1">
    <citation type="submission" date="2020-11" db="EMBL/GenBank/DDBJ databases">
        <authorList>
            <person name="Whiteford S."/>
        </authorList>
    </citation>
    <scope>NUCLEOTIDE SEQUENCE</scope>
</reference>
<evidence type="ECO:0000256" key="5">
    <source>
        <dbReference type="ARBA" id="ARBA00023157"/>
    </source>
</evidence>
<feature type="chain" id="PRO_5035915395" evidence="6">
    <location>
        <begin position="16"/>
        <end position="260"/>
    </location>
</feature>
<dbReference type="InterPro" id="IPR050430">
    <property type="entry name" value="Peptidase_S1"/>
</dbReference>
<name>A0A8S4G1U1_PLUXY</name>
<proteinExistence type="inferred from homology"/>
<keyword evidence="4" id="KW-0720">Serine protease</keyword>
<sequence>MRFFVIISLLGVAFAAPGARIMGGADTAIEDYPFFASIEYNTYDVWFLHCGGALISNDAILSAASCFVASNPAFHRARLGSSNATTGGTLETIGQFILHPNFNRVTMENDIALLRLQLNVEESQTIQYASIPGPNYVLADNFALTAIGVGRRAPGDIRPAKLQSVRLNLINRELCAARYAVLQAEPGYENWPTVTNTMVCTAVLDQPGIGTCQGDNGGPITAQGNVVYGVASWQYSCGSDIFPSVNTWVSPFSNWIQANV</sequence>
<organism evidence="8 9">
    <name type="scientific">Plutella xylostella</name>
    <name type="common">Diamondback moth</name>
    <name type="synonym">Plutella maculipennis</name>
    <dbReference type="NCBI Taxonomy" id="51655"/>
    <lineage>
        <taxon>Eukaryota</taxon>
        <taxon>Metazoa</taxon>
        <taxon>Ecdysozoa</taxon>
        <taxon>Arthropoda</taxon>
        <taxon>Hexapoda</taxon>
        <taxon>Insecta</taxon>
        <taxon>Pterygota</taxon>
        <taxon>Neoptera</taxon>
        <taxon>Endopterygota</taxon>
        <taxon>Lepidoptera</taxon>
        <taxon>Glossata</taxon>
        <taxon>Ditrysia</taxon>
        <taxon>Yponomeutoidea</taxon>
        <taxon>Plutellidae</taxon>
        <taxon>Plutella</taxon>
    </lineage>
</organism>
<evidence type="ECO:0000256" key="1">
    <source>
        <dbReference type="ARBA" id="ARBA00007664"/>
    </source>
</evidence>
<evidence type="ECO:0000313" key="8">
    <source>
        <dbReference type="EMBL" id="CAG9134370.1"/>
    </source>
</evidence>
<keyword evidence="6" id="KW-0732">Signal</keyword>
<evidence type="ECO:0000313" key="9">
    <source>
        <dbReference type="Proteomes" id="UP000653454"/>
    </source>
</evidence>
<evidence type="ECO:0000256" key="2">
    <source>
        <dbReference type="ARBA" id="ARBA00022670"/>
    </source>
</evidence>
<dbReference type="GO" id="GO:0004252">
    <property type="term" value="F:serine-type endopeptidase activity"/>
    <property type="evidence" value="ECO:0007669"/>
    <property type="project" value="InterPro"/>
</dbReference>
<dbReference type="PANTHER" id="PTHR24276:SF91">
    <property type="entry name" value="AT26814P-RELATED"/>
    <property type="match status" value="1"/>
</dbReference>
<evidence type="ECO:0000256" key="6">
    <source>
        <dbReference type="SAM" id="SignalP"/>
    </source>
</evidence>
<dbReference type="SUPFAM" id="SSF50494">
    <property type="entry name" value="Trypsin-like serine proteases"/>
    <property type="match status" value="1"/>
</dbReference>